<dbReference type="Pfam" id="PF00756">
    <property type="entry name" value="Esterase"/>
    <property type="match status" value="1"/>
</dbReference>
<reference evidence="1 2" key="1">
    <citation type="submission" date="2019-03" db="EMBL/GenBank/DDBJ databases">
        <title>Cohnella endophytica sp. nov., a novel endophytic bacterium isolated from bark of Sonneratia apetala.</title>
        <authorList>
            <person name="Tuo L."/>
        </authorList>
    </citation>
    <scope>NUCLEOTIDE SEQUENCE [LARGE SCALE GENOMIC DNA]</scope>
    <source>
        <strain evidence="1 2">CCTCC AB 208254</strain>
    </source>
</reference>
<organism evidence="1 2">
    <name type="scientific">Cohnella luojiensis</name>
    <dbReference type="NCBI Taxonomy" id="652876"/>
    <lineage>
        <taxon>Bacteria</taxon>
        <taxon>Bacillati</taxon>
        <taxon>Bacillota</taxon>
        <taxon>Bacilli</taxon>
        <taxon>Bacillales</taxon>
        <taxon>Paenibacillaceae</taxon>
        <taxon>Cohnella</taxon>
    </lineage>
</organism>
<proteinExistence type="predicted"/>
<evidence type="ECO:0000313" key="1">
    <source>
        <dbReference type="EMBL" id="TFE27494.1"/>
    </source>
</evidence>
<dbReference type="EMBL" id="SOMN01000009">
    <property type="protein sequence ID" value="TFE27494.1"/>
    <property type="molecule type" value="Genomic_DNA"/>
</dbReference>
<dbReference type="PANTHER" id="PTHR48098">
    <property type="entry name" value="ENTEROCHELIN ESTERASE-RELATED"/>
    <property type="match status" value="1"/>
</dbReference>
<dbReference type="PANTHER" id="PTHR48098:SF1">
    <property type="entry name" value="DIACYLGLYCEROL ACYLTRANSFERASE_MYCOLYLTRANSFERASE AG85A"/>
    <property type="match status" value="1"/>
</dbReference>
<dbReference type="InterPro" id="IPR029058">
    <property type="entry name" value="AB_hydrolase_fold"/>
</dbReference>
<name>A0A4Y8LZ73_9BACL</name>
<gene>
    <name evidence="1" type="ORF">E2980_09245</name>
</gene>
<evidence type="ECO:0000313" key="2">
    <source>
        <dbReference type="Proteomes" id="UP000297900"/>
    </source>
</evidence>
<dbReference type="InterPro" id="IPR000801">
    <property type="entry name" value="Esterase-like"/>
</dbReference>
<dbReference type="Gene3D" id="3.40.50.1820">
    <property type="entry name" value="alpha/beta hydrolase"/>
    <property type="match status" value="1"/>
</dbReference>
<protein>
    <submittedName>
        <fullName evidence="1">Acetylesterase</fullName>
    </submittedName>
</protein>
<dbReference type="AlphaFoldDB" id="A0A4Y8LZ73"/>
<dbReference type="InterPro" id="IPR050583">
    <property type="entry name" value="Mycobacterial_A85_antigen"/>
</dbReference>
<sequence length="273" mass="31245">MALMQASYSSKCMRREVTFSALLPVDDMEESEKGVKPLKALYLLHGYKGSHTDWINFSQIREFSDQYNVAVFMPSGADRFYLDDEENGELWGEYTGNELVEVTRRMFPLSREREDTWIGGLSMGGYGAIRNGLKYAERFGRIIALSSALIPYTIANIKPGYHNGIEGYDYYRSVFGDLDRLLGSDKDPEALILRLKETNSAIPQIYMSCGTEDFLLDVNRRFHHFMKQEQVEHTYYEGPGGHTWEFWIETVRDALERASDGGTLEGLGTEQYV</sequence>
<keyword evidence="2" id="KW-1185">Reference proteome</keyword>
<dbReference type="Proteomes" id="UP000297900">
    <property type="component" value="Unassembled WGS sequence"/>
</dbReference>
<dbReference type="RefSeq" id="WP_135151903.1">
    <property type="nucleotide sequence ID" value="NZ_SOMN01000009.1"/>
</dbReference>
<dbReference type="GO" id="GO:0016747">
    <property type="term" value="F:acyltransferase activity, transferring groups other than amino-acyl groups"/>
    <property type="evidence" value="ECO:0007669"/>
    <property type="project" value="TreeGrafter"/>
</dbReference>
<dbReference type="SUPFAM" id="SSF53474">
    <property type="entry name" value="alpha/beta-Hydrolases"/>
    <property type="match status" value="1"/>
</dbReference>
<accession>A0A4Y8LZ73</accession>
<comment type="caution">
    <text evidence="1">The sequence shown here is derived from an EMBL/GenBank/DDBJ whole genome shotgun (WGS) entry which is preliminary data.</text>
</comment>
<dbReference type="OrthoDB" id="9803578at2"/>